<evidence type="ECO:0000256" key="2">
    <source>
        <dbReference type="ARBA" id="ARBA00023125"/>
    </source>
</evidence>
<name>A0AAE3DDN4_9FIRM</name>
<proteinExistence type="predicted"/>
<dbReference type="EMBL" id="JAJEPW010000006">
    <property type="protein sequence ID" value="MCC2128615.1"/>
    <property type="molecule type" value="Genomic_DNA"/>
</dbReference>
<keyword evidence="6" id="KW-1185">Reference proteome</keyword>
<protein>
    <submittedName>
        <fullName evidence="5">LacI family transcriptional regulator</fullName>
    </submittedName>
</protein>
<dbReference type="Pfam" id="PF13377">
    <property type="entry name" value="Peripla_BP_3"/>
    <property type="match status" value="1"/>
</dbReference>
<evidence type="ECO:0000256" key="1">
    <source>
        <dbReference type="ARBA" id="ARBA00023015"/>
    </source>
</evidence>
<evidence type="ECO:0000256" key="3">
    <source>
        <dbReference type="ARBA" id="ARBA00023163"/>
    </source>
</evidence>
<dbReference type="PANTHER" id="PTHR30146:SF109">
    <property type="entry name" value="HTH-TYPE TRANSCRIPTIONAL REGULATOR GALS"/>
    <property type="match status" value="1"/>
</dbReference>
<dbReference type="AlphaFoldDB" id="A0AAE3DDN4"/>
<dbReference type="SMART" id="SM00354">
    <property type="entry name" value="HTH_LACI"/>
    <property type="match status" value="1"/>
</dbReference>
<dbReference type="Gene3D" id="3.40.50.2300">
    <property type="match status" value="2"/>
</dbReference>
<dbReference type="PANTHER" id="PTHR30146">
    <property type="entry name" value="LACI-RELATED TRANSCRIPTIONAL REPRESSOR"/>
    <property type="match status" value="1"/>
</dbReference>
<dbReference type="Proteomes" id="UP001199319">
    <property type="component" value="Unassembled WGS sequence"/>
</dbReference>
<dbReference type="InterPro" id="IPR046335">
    <property type="entry name" value="LacI/GalR-like_sensor"/>
</dbReference>
<dbReference type="SUPFAM" id="SSF47413">
    <property type="entry name" value="lambda repressor-like DNA-binding domains"/>
    <property type="match status" value="1"/>
</dbReference>
<dbReference type="GO" id="GO:0000976">
    <property type="term" value="F:transcription cis-regulatory region binding"/>
    <property type="evidence" value="ECO:0007669"/>
    <property type="project" value="TreeGrafter"/>
</dbReference>
<evidence type="ECO:0000259" key="4">
    <source>
        <dbReference type="PROSITE" id="PS50932"/>
    </source>
</evidence>
<keyword evidence="2" id="KW-0238">DNA-binding</keyword>
<dbReference type="InterPro" id="IPR028082">
    <property type="entry name" value="Peripla_BP_I"/>
</dbReference>
<evidence type="ECO:0000313" key="6">
    <source>
        <dbReference type="Proteomes" id="UP001199319"/>
    </source>
</evidence>
<keyword evidence="1" id="KW-0805">Transcription regulation</keyword>
<feature type="domain" description="HTH lacI-type" evidence="4">
    <location>
        <begin position="1"/>
        <end position="55"/>
    </location>
</feature>
<comment type="caution">
    <text evidence="5">The sequence shown here is derived from an EMBL/GenBank/DDBJ whole genome shotgun (WGS) entry which is preliminary data.</text>
</comment>
<gene>
    <name evidence="5" type="ORF">LKD37_03600</name>
</gene>
<dbReference type="CDD" id="cd01392">
    <property type="entry name" value="HTH_LacI"/>
    <property type="match status" value="1"/>
</dbReference>
<dbReference type="PROSITE" id="PS50932">
    <property type="entry name" value="HTH_LACI_2"/>
    <property type="match status" value="1"/>
</dbReference>
<dbReference type="GO" id="GO:0003700">
    <property type="term" value="F:DNA-binding transcription factor activity"/>
    <property type="evidence" value="ECO:0007669"/>
    <property type="project" value="TreeGrafter"/>
</dbReference>
<dbReference type="CDD" id="cd06267">
    <property type="entry name" value="PBP1_LacI_sugar_binding-like"/>
    <property type="match status" value="1"/>
</dbReference>
<sequence length="337" mass="37441">MTIKDIARQCGVSVSTVSRVLNDRPDVSPENRRKVLSAIQRSNYIPNNTARDLVKTKSDAIGLVVRGVSNPFYTDIIRVIEEQVTARGYTLVMQQIGTCDDEVKRGAMMEREKRLRGLILLGGRSDYTPQELAPLNIPYVCCSYDNQYGTLPPDSYASVSIADEEEACRAVTELYRCGHRRIAALVSGTEDRSISQLRYQGYVRALAAHGLPLEQELVIEAGSFDIRQSYLAMQRRLLAGAQFTALFAISDNMAIGAMRALREAGRRIPEDCSVIAIDGLTVSDYINPTLTTLCQPMEHMGRRSVEILLDMVEHRGGPIRETAHTTLRTGESVRDIS</sequence>
<dbReference type="RefSeq" id="WP_302927973.1">
    <property type="nucleotide sequence ID" value="NZ_JAJEPW010000006.1"/>
</dbReference>
<evidence type="ECO:0000313" key="5">
    <source>
        <dbReference type="EMBL" id="MCC2128615.1"/>
    </source>
</evidence>
<dbReference type="Pfam" id="PF00356">
    <property type="entry name" value="LacI"/>
    <property type="match status" value="1"/>
</dbReference>
<reference evidence="5" key="1">
    <citation type="submission" date="2021-10" db="EMBL/GenBank/DDBJ databases">
        <title>Anaerobic single-cell dispensing facilitates the cultivation of human gut bacteria.</title>
        <authorList>
            <person name="Afrizal A."/>
        </authorList>
    </citation>
    <scope>NUCLEOTIDE SEQUENCE</scope>
    <source>
        <strain evidence="5">CLA-AA-H272</strain>
    </source>
</reference>
<organism evidence="5 6">
    <name type="scientific">Brotocaccenecus cirricatena</name>
    <dbReference type="NCBI Taxonomy" id="3064195"/>
    <lineage>
        <taxon>Bacteria</taxon>
        <taxon>Bacillati</taxon>
        <taxon>Bacillota</taxon>
        <taxon>Clostridia</taxon>
        <taxon>Eubacteriales</taxon>
        <taxon>Oscillospiraceae</taxon>
        <taxon>Brotocaccenecus</taxon>
    </lineage>
</organism>
<dbReference type="PRINTS" id="PR00036">
    <property type="entry name" value="HTHLACI"/>
</dbReference>
<dbReference type="SUPFAM" id="SSF53822">
    <property type="entry name" value="Periplasmic binding protein-like I"/>
    <property type="match status" value="1"/>
</dbReference>
<dbReference type="InterPro" id="IPR010982">
    <property type="entry name" value="Lambda_DNA-bd_dom_sf"/>
</dbReference>
<dbReference type="Gene3D" id="1.10.260.40">
    <property type="entry name" value="lambda repressor-like DNA-binding domains"/>
    <property type="match status" value="1"/>
</dbReference>
<dbReference type="InterPro" id="IPR000843">
    <property type="entry name" value="HTH_LacI"/>
</dbReference>
<keyword evidence="3" id="KW-0804">Transcription</keyword>
<accession>A0AAE3DDN4</accession>